<dbReference type="Proteomes" id="UP000677611">
    <property type="component" value="Unassembled WGS sequence"/>
</dbReference>
<evidence type="ECO:0000256" key="2">
    <source>
        <dbReference type="ARBA" id="ARBA00007342"/>
    </source>
</evidence>
<reference evidence="11 12" key="1">
    <citation type="submission" date="2021-03" db="EMBL/GenBank/DDBJ databases">
        <title>Identification of novel Bacillus strains.</title>
        <authorList>
            <person name="Xiao Z."/>
            <person name="Li Y."/>
            <person name="Shen J."/>
        </authorList>
    </citation>
    <scope>NUCLEOTIDE SEQUENCE [LARGE SCALE GENOMIC DNA]</scope>
    <source>
        <strain evidence="11 12">SY8</strain>
    </source>
</reference>
<organism evidence="11 12">
    <name type="scientific">Bacillus arachidis</name>
    <dbReference type="NCBI Taxonomy" id="2819290"/>
    <lineage>
        <taxon>Bacteria</taxon>
        <taxon>Bacillati</taxon>
        <taxon>Bacillota</taxon>
        <taxon>Bacilli</taxon>
        <taxon>Bacillales</taxon>
        <taxon>Bacillaceae</taxon>
        <taxon>Bacillus</taxon>
    </lineage>
</organism>
<evidence type="ECO:0000313" key="11">
    <source>
        <dbReference type="EMBL" id="MBO1625680.1"/>
    </source>
</evidence>
<comment type="cofactor">
    <cofactor evidence="1">
        <name>Zn(2+)</name>
        <dbReference type="ChEBI" id="CHEBI:29105"/>
    </cofactor>
</comment>
<evidence type="ECO:0000256" key="6">
    <source>
        <dbReference type="ARBA" id="ARBA00022723"/>
    </source>
</evidence>
<comment type="function">
    <text evidence="10">Involved in 1,2-propanediol (1,2-PD) degradation by catalyzing the conversion of propanoyl-CoA to propanoyl-phosphate.</text>
</comment>
<comment type="similarity">
    <text evidence="2 10">Belongs to the PduL family.</text>
</comment>
<gene>
    <name evidence="11" type="ORF">J4P90_10560</name>
</gene>
<evidence type="ECO:0000256" key="8">
    <source>
        <dbReference type="ARBA" id="ARBA00023315"/>
    </source>
</evidence>
<dbReference type="EC" id="2.3.1.222" evidence="3 10"/>
<evidence type="ECO:0000256" key="10">
    <source>
        <dbReference type="PIRNR" id="PIRNR010130"/>
    </source>
</evidence>
<dbReference type="NCBIfam" id="NF011652">
    <property type="entry name" value="PRK15070.1"/>
    <property type="match status" value="1"/>
</dbReference>
<name>A0ABS3NYP5_9BACI</name>
<dbReference type="PANTHER" id="PTHR39453:SF1">
    <property type="entry name" value="PHOSPHATE PROPANOYLTRANSFERASE"/>
    <property type="match status" value="1"/>
</dbReference>
<dbReference type="PIRSF" id="PIRSF010130">
    <property type="entry name" value="PduL"/>
    <property type="match status" value="1"/>
</dbReference>
<keyword evidence="5 10" id="KW-0808">Transferase</keyword>
<comment type="pathway">
    <text evidence="10">Polyol metabolism; 1,2-propanediol degradation.</text>
</comment>
<sequence length="189" mass="20693">MKQIPIGVSNRHIHLTNEDLEKLFGEGYELVVAKELSQPGEFAAKETVTIKTEKAEISKVRILGPIRKFTQVEISKTDARKLGVDAPIRASGNIDGTPGITLIGPKGSLEIEKGVIIAERHIHMTPQDADTFQVKDGQYVSVKVEGNRGLVFNQVLIRVKDTYALDMHIDTDEANSGSVTTGDFGQLLQ</sequence>
<evidence type="ECO:0000256" key="1">
    <source>
        <dbReference type="ARBA" id="ARBA00001947"/>
    </source>
</evidence>
<comment type="caution">
    <text evidence="11">The sequence shown here is derived from an EMBL/GenBank/DDBJ whole genome shotgun (WGS) entry which is preliminary data.</text>
</comment>
<evidence type="ECO:0000313" key="12">
    <source>
        <dbReference type="Proteomes" id="UP000677611"/>
    </source>
</evidence>
<evidence type="ECO:0000256" key="4">
    <source>
        <dbReference type="ARBA" id="ARBA00020837"/>
    </source>
</evidence>
<dbReference type="InterPro" id="IPR008300">
    <property type="entry name" value="PTAC"/>
</dbReference>
<protein>
    <recommendedName>
        <fullName evidence="4 10">Phosphate propanoyltransferase</fullName>
        <ecNumber evidence="3 10">2.3.1.222</ecNumber>
    </recommendedName>
</protein>
<keyword evidence="7" id="KW-0862">Zinc</keyword>
<accession>A0ABS3NYP5</accession>
<dbReference type="EMBL" id="JAGDQJ010000011">
    <property type="protein sequence ID" value="MBO1625680.1"/>
    <property type="molecule type" value="Genomic_DNA"/>
</dbReference>
<evidence type="ECO:0000256" key="3">
    <source>
        <dbReference type="ARBA" id="ARBA00012206"/>
    </source>
</evidence>
<evidence type="ECO:0000256" key="5">
    <source>
        <dbReference type="ARBA" id="ARBA00022679"/>
    </source>
</evidence>
<keyword evidence="12" id="KW-1185">Reference proteome</keyword>
<proteinExistence type="inferred from homology"/>
<keyword evidence="6" id="KW-0479">Metal-binding</keyword>
<comment type="catalytic activity">
    <reaction evidence="9 10">
        <text>propanoyl-CoA + phosphate = propanoyl phosphate + CoA</text>
        <dbReference type="Rhea" id="RHEA:28046"/>
        <dbReference type="ChEBI" id="CHEBI:43474"/>
        <dbReference type="ChEBI" id="CHEBI:57287"/>
        <dbReference type="ChEBI" id="CHEBI:57392"/>
        <dbReference type="ChEBI" id="CHEBI:58933"/>
        <dbReference type="EC" id="2.3.1.222"/>
    </reaction>
</comment>
<dbReference type="RefSeq" id="WP_208017591.1">
    <property type="nucleotide sequence ID" value="NZ_CP127376.1"/>
</dbReference>
<evidence type="ECO:0000256" key="9">
    <source>
        <dbReference type="ARBA" id="ARBA00047589"/>
    </source>
</evidence>
<dbReference type="PANTHER" id="PTHR39453">
    <property type="entry name" value="PHOSPHATE PROPANOYLTRANSFERASE"/>
    <property type="match status" value="1"/>
</dbReference>
<evidence type="ECO:0000256" key="7">
    <source>
        <dbReference type="ARBA" id="ARBA00022833"/>
    </source>
</evidence>
<keyword evidence="8 10" id="KW-0012">Acyltransferase</keyword>
<dbReference type="Pfam" id="PF06130">
    <property type="entry name" value="PTAC"/>
    <property type="match status" value="1"/>
</dbReference>